<keyword evidence="4" id="KW-1185">Reference proteome</keyword>
<accession>A0A1L3GL51</accession>
<dbReference type="Pfam" id="PF01321">
    <property type="entry name" value="Creatinase_N"/>
    <property type="match status" value="1"/>
</dbReference>
<gene>
    <name evidence="3" type="ORF">A7E75_14520</name>
</gene>
<name>A0A1L3GL51_SYNAC</name>
<evidence type="ECO:0000313" key="3">
    <source>
        <dbReference type="EMBL" id="APG26388.1"/>
    </source>
</evidence>
<dbReference type="OrthoDB" id="9806388at2"/>
<evidence type="ECO:0000313" key="4">
    <source>
        <dbReference type="Proteomes" id="UP000182264"/>
    </source>
</evidence>
<dbReference type="STRING" id="29542.A6070_08555"/>
<dbReference type="SUPFAM" id="SSF53092">
    <property type="entry name" value="Creatinase/prolidase N-terminal domain"/>
    <property type="match status" value="1"/>
</dbReference>
<dbReference type="Pfam" id="PF00557">
    <property type="entry name" value="Peptidase_M24"/>
    <property type="match status" value="1"/>
</dbReference>
<feature type="domain" description="Peptidase M24" evidence="1">
    <location>
        <begin position="126"/>
        <end position="360"/>
    </location>
</feature>
<dbReference type="InterPro" id="IPR029149">
    <property type="entry name" value="Creatin/AminoP/Spt16_N"/>
</dbReference>
<dbReference type="Gene3D" id="3.90.230.10">
    <property type="entry name" value="Creatinase/methionine aminopeptidase superfamily"/>
    <property type="match status" value="1"/>
</dbReference>
<dbReference type="InterPro" id="IPR000587">
    <property type="entry name" value="Creatinase_N"/>
</dbReference>
<dbReference type="SUPFAM" id="SSF55920">
    <property type="entry name" value="Creatinase/aminopeptidase"/>
    <property type="match status" value="1"/>
</dbReference>
<dbReference type="PANTHER" id="PTHR46112:SF2">
    <property type="entry name" value="XAA-PRO AMINOPEPTIDASE P-RELATED"/>
    <property type="match status" value="1"/>
</dbReference>
<organism evidence="3 4">
    <name type="scientific">Syntrophotalea acetylenica</name>
    <name type="common">Pelobacter acetylenicus</name>
    <dbReference type="NCBI Taxonomy" id="29542"/>
    <lineage>
        <taxon>Bacteria</taxon>
        <taxon>Pseudomonadati</taxon>
        <taxon>Thermodesulfobacteriota</taxon>
        <taxon>Desulfuromonadia</taxon>
        <taxon>Desulfuromonadales</taxon>
        <taxon>Syntrophotaleaceae</taxon>
        <taxon>Syntrophotalea</taxon>
    </lineage>
</organism>
<dbReference type="InterPro" id="IPR036005">
    <property type="entry name" value="Creatinase/aminopeptidase-like"/>
</dbReference>
<proteinExistence type="predicted"/>
<dbReference type="InterPro" id="IPR050659">
    <property type="entry name" value="Peptidase_M24B"/>
</dbReference>
<feature type="domain" description="Creatinase N-terminal" evidence="2">
    <location>
        <begin position="1"/>
        <end position="118"/>
    </location>
</feature>
<dbReference type="Gene3D" id="3.40.350.10">
    <property type="entry name" value="Creatinase/prolidase N-terminal domain"/>
    <property type="match status" value="1"/>
</dbReference>
<evidence type="ECO:0000259" key="1">
    <source>
        <dbReference type="Pfam" id="PF00557"/>
    </source>
</evidence>
<dbReference type="PANTHER" id="PTHR46112">
    <property type="entry name" value="AMINOPEPTIDASE"/>
    <property type="match status" value="1"/>
</dbReference>
<reference evidence="3 4" key="1">
    <citation type="journal article" date="2017" name="Genome Announc.">
        <title>Complete Genome Sequences of Two Acetylene-Fermenting Pelobacter acetylenicus Strains.</title>
        <authorList>
            <person name="Sutton J.M."/>
            <person name="Baesman S.M."/>
            <person name="Fierst J.L."/>
            <person name="Poret-Peterson A.T."/>
            <person name="Oremland R.S."/>
            <person name="Dunlap D.S."/>
            <person name="Akob D.M."/>
        </authorList>
    </citation>
    <scope>NUCLEOTIDE SEQUENCE [LARGE SCALE GENOMIC DNA]</scope>
    <source>
        <strain evidence="3 4">DSM 3247</strain>
    </source>
</reference>
<dbReference type="AlphaFoldDB" id="A0A1L3GL51"/>
<dbReference type="KEGG" id="pace:A6070_08555"/>
<dbReference type="InterPro" id="IPR000994">
    <property type="entry name" value="Pept_M24"/>
</dbReference>
<dbReference type="Proteomes" id="UP000182264">
    <property type="component" value="Chromosome"/>
</dbReference>
<evidence type="ECO:0000259" key="2">
    <source>
        <dbReference type="Pfam" id="PF01321"/>
    </source>
</evidence>
<dbReference type="EMBL" id="CP015518">
    <property type="protein sequence ID" value="APG26388.1"/>
    <property type="molecule type" value="Genomic_DNA"/>
</dbReference>
<protein>
    <submittedName>
        <fullName evidence="3">Peptidase M24</fullName>
    </submittedName>
</protein>
<dbReference type="CDD" id="cd01066">
    <property type="entry name" value="APP_MetAP"/>
    <property type="match status" value="1"/>
</dbReference>
<sequence>MAVAGLDAGVVMQNADLYYFTGTLQSGLLYIPAAGEPVYLVRRDAARARRESCLSRIITFGSFRELSGILQDFGLPPGRRIGLELDVLPVALYRQLDAALGNPHIQDVSPLIRRTRAIKSAWELQQMRRAAIGLDEVWRLALHLACEGLTDLELAVALEGRARSLGHPGYARMRAFNGEVAMGMVLIGDNGAVPSFRNTPLGGVGLHPAIGFGPSGKPLTAGVPVTVDLIGYGAGYYADQTRTFALGHLDKKLCRAYDAMCQIQALLVETARPGATWGCLYDECCRLATDLGYAEHFMGTVGNQVSFIGHGIGLEIDEYPFIARNMHDQRLEENMTFAFEPKAVFPGLGAVGIENTFVVTRDGLESLTLSDESLRIL</sequence>